<evidence type="ECO:0000256" key="1">
    <source>
        <dbReference type="ARBA" id="ARBA00006734"/>
    </source>
</evidence>
<evidence type="ECO:0000313" key="7">
    <source>
        <dbReference type="EMBL" id="GFH50190.1"/>
    </source>
</evidence>
<evidence type="ECO:0000256" key="3">
    <source>
        <dbReference type="ARBA" id="ARBA00022679"/>
    </source>
</evidence>
<protein>
    <recommendedName>
        <fullName evidence="6">Geranylgeranyl transferase type-2 subunit alpha</fullName>
        <ecNumber evidence="6">2.5.1.60</ecNumber>
    </recommendedName>
    <alternativeName>
        <fullName evidence="6">Geranylgeranyl transferase type II subunit alpha</fullName>
    </alternativeName>
</protein>
<dbReference type="SUPFAM" id="SSF48439">
    <property type="entry name" value="Protein prenylyltransferase"/>
    <property type="match status" value="1"/>
</dbReference>
<dbReference type="EC" id="2.5.1.60" evidence="6"/>
<comment type="catalytic activity">
    <reaction evidence="5 6">
        <text>geranylgeranyl diphosphate + L-cysteinyl-[protein] = S-geranylgeranyl-L-cysteinyl-[protein] + diphosphate</text>
        <dbReference type="Rhea" id="RHEA:21240"/>
        <dbReference type="Rhea" id="RHEA-COMP:10131"/>
        <dbReference type="Rhea" id="RHEA-COMP:11537"/>
        <dbReference type="ChEBI" id="CHEBI:29950"/>
        <dbReference type="ChEBI" id="CHEBI:33019"/>
        <dbReference type="ChEBI" id="CHEBI:57533"/>
        <dbReference type="ChEBI" id="CHEBI:86021"/>
        <dbReference type="EC" id="2.5.1.60"/>
    </reaction>
</comment>
<comment type="function">
    <text evidence="6">Catalyzes the transfer of a geranyl-geranyl moiety from geranyl-geranyl pyrophosphate to cysteines occuring in specific C-terminal amino acid sequences.</text>
</comment>
<accession>A0AAD3CSS8</accession>
<sequence length="398" mass="47529">MHGQKRAEYKARLRDPVVSKKLEQKAQQWNTLTQTLLQKRKTKLEITSEEETLPTEKVAETLALTEKLLTVNPDPSYLWNIRRELLHDTDNQEFLKQEQILTQTALSNNPKAYGAWFHRKWCIQKYCNDETIENDKTIMLHAELILCSEFLRLDERNFHCWNYRRFIVGVLMELYACKDGMYNGEWIWKQNADIIFGAQMHSRNKREASVDYTNNVDIQELIESEWNFTLEKIEQNFSNGSAFHYRSKLLPIMLNLKTCDNVDVWECKVEYLQQELELIRNAVFTEPDDQTAWWYLRFIITWANPCNHKDEQENKEAIDMFHKTLFEEWNTIQELAESEEHCKWALLGLHMISSEMLKLQDAHSFEGDVDWHDVSNDYLERLKQLDVDRLARYESIKM</sequence>
<dbReference type="AlphaFoldDB" id="A0AAD3CSS8"/>
<gene>
    <name evidence="7" type="ORF">CTEN210_06666</name>
</gene>
<evidence type="ECO:0000256" key="2">
    <source>
        <dbReference type="ARBA" id="ARBA00022602"/>
    </source>
</evidence>
<dbReference type="PANTHER" id="PTHR11129">
    <property type="entry name" value="PROTEIN FARNESYLTRANSFERASE ALPHA SUBUNIT/RAB GERANYLGERANYL TRANSFERASE ALPHA SUBUNIT"/>
    <property type="match status" value="1"/>
</dbReference>
<comment type="similarity">
    <text evidence="1 6">Belongs to the protein prenyltransferase subunit alpha family.</text>
</comment>
<evidence type="ECO:0000313" key="8">
    <source>
        <dbReference type="Proteomes" id="UP001054902"/>
    </source>
</evidence>
<dbReference type="Proteomes" id="UP001054902">
    <property type="component" value="Unassembled WGS sequence"/>
</dbReference>
<keyword evidence="4" id="KW-0677">Repeat</keyword>
<name>A0AAD3CSS8_9STRA</name>
<comment type="caution">
    <text evidence="7">The sequence shown here is derived from an EMBL/GenBank/DDBJ whole genome shotgun (WGS) entry which is preliminary data.</text>
</comment>
<dbReference type="GO" id="GO:0005968">
    <property type="term" value="C:Rab-protein geranylgeranyltransferase complex"/>
    <property type="evidence" value="ECO:0007669"/>
    <property type="project" value="TreeGrafter"/>
</dbReference>
<dbReference type="GO" id="GO:0004663">
    <property type="term" value="F:Rab geranylgeranyltransferase activity"/>
    <property type="evidence" value="ECO:0007669"/>
    <property type="project" value="UniProtKB-UniRule"/>
</dbReference>
<dbReference type="EMBL" id="BLLK01000038">
    <property type="protein sequence ID" value="GFH50190.1"/>
    <property type="molecule type" value="Genomic_DNA"/>
</dbReference>
<keyword evidence="2 6" id="KW-0637">Prenyltransferase</keyword>
<proteinExistence type="inferred from homology"/>
<dbReference type="Gene3D" id="1.25.40.120">
    <property type="entry name" value="Protein prenylyltransferase"/>
    <property type="match status" value="1"/>
</dbReference>
<evidence type="ECO:0000256" key="5">
    <source>
        <dbReference type="ARBA" id="ARBA00047658"/>
    </source>
</evidence>
<keyword evidence="3 6" id="KW-0808">Transferase</keyword>
<reference evidence="7 8" key="1">
    <citation type="journal article" date="2021" name="Sci. Rep.">
        <title>The genome of the diatom Chaetoceros tenuissimus carries an ancient integrated fragment of an extant virus.</title>
        <authorList>
            <person name="Hongo Y."/>
            <person name="Kimura K."/>
            <person name="Takaki Y."/>
            <person name="Yoshida Y."/>
            <person name="Baba S."/>
            <person name="Kobayashi G."/>
            <person name="Nagasaki K."/>
            <person name="Hano T."/>
            <person name="Tomaru Y."/>
        </authorList>
    </citation>
    <scope>NUCLEOTIDE SEQUENCE [LARGE SCALE GENOMIC DNA]</scope>
    <source>
        <strain evidence="7 8">NIES-3715</strain>
    </source>
</reference>
<dbReference type="InterPro" id="IPR002088">
    <property type="entry name" value="Prenyl_trans_a"/>
</dbReference>
<dbReference type="GO" id="GO:0097354">
    <property type="term" value="P:prenylation"/>
    <property type="evidence" value="ECO:0007669"/>
    <property type="project" value="UniProtKB-UniRule"/>
</dbReference>
<evidence type="ECO:0000256" key="6">
    <source>
        <dbReference type="RuleBase" id="RU367120"/>
    </source>
</evidence>
<dbReference type="PROSITE" id="PS51147">
    <property type="entry name" value="PFTA"/>
    <property type="match status" value="4"/>
</dbReference>
<evidence type="ECO:0000256" key="4">
    <source>
        <dbReference type="ARBA" id="ARBA00022737"/>
    </source>
</evidence>
<dbReference type="Pfam" id="PF01239">
    <property type="entry name" value="PPTA"/>
    <property type="match status" value="4"/>
</dbReference>
<keyword evidence="8" id="KW-1185">Reference proteome</keyword>
<dbReference type="PANTHER" id="PTHR11129:SF2">
    <property type="entry name" value="GERANYLGERANYL TRANSFERASE TYPE-2 SUBUNIT ALPHA"/>
    <property type="match status" value="1"/>
</dbReference>
<organism evidence="7 8">
    <name type="scientific">Chaetoceros tenuissimus</name>
    <dbReference type="NCBI Taxonomy" id="426638"/>
    <lineage>
        <taxon>Eukaryota</taxon>
        <taxon>Sar</taxon>
        <taxon>Stramenopiles</taxon>
        <taxon>Ochrophyta</taxon>
        <taxon>Bacillariophyta</taxon>
        <taxon>Coscinodiscophyceae</taxon>
        <taxon>Chaetocerotophycidae</taxon>
        <taxon>Chaetocerotales</taxon>
        <taxon>Chaetocerotaceae</taxon>
        <taxon>Chaetoceros</taxon>
    </lineage>
</organism>